<evidence type="ECO:0000313" key="3">
    <source>
        <dbReference type="Proteomes" id="UP000250443"/>
    </source>
</evidence>
<reference evidence="2 3" key="1">
    <citation type="submission" date="2018-06" db="EMBL/GenBank/DDBJ databases">
        <authorList>
            <consortium name="Pathogen Informatics"/>
            <person name="Doyle S."/>
        </authorList>
    </citation>
    <scope>NUCLEOTIDE SEQUENCE [LARGE SCALE GENOMIC DNA]</scope>
    <source>
        <strain evidence="2 3">NCTC11842</strain>
    </source>
</reference>
<name>A0A2X2EDW1_PSELU</name>
<keyword evidence="1" id="KW-1133">Transmembrane helix</keyword>
<evidence type="ECO:0000313" key="2">
    <source>
        <dbReference type="EMBL" id="SPZ06389.1"/>
    </source>
</evidence>
<accession>A0A2X2EDW1</accession>
<protein>
    <submittedName>
        <fullName evidence="2">Uncharacterized protein</fullName>
    </submittedName>
</protein>
<organism evidence="2 3">
    <name type="scientific">Pseudomonas luteola</name>
    <dbReference type="NCBI Taxonomy" id="47886"/>
    <lineage>
        <taxon>Bacteria</taxon>
        <taxon>Pseudomonadati</taxon>
        <taxon>Pseudomonadota</taxon>
        <taxon>Gammaproteobacteria</taxon>
        <taxon>Pseudomonadales</taxon>
        <taxon>Pseudomonadaceae</taxon>
        <taxon>Pseudomonas</taxon>
    </lineage>
</organism>
<sequence length="139" mass="16273">MFRYVRLLKRENAFSYVAHLIESLCTRSFHQAAMMPDRSDILRFLKHRRRLSSTKLSVSIVSLLTIWLKIVYNVFPFVFYASSPIWIRCGFASRHSQMCLARELEVSELGNAGSSRKRLGLYNSRMTLCFRSTINDPTW</sequence>
<proteinExistence type="predicted"/>
<keyword evidence="1" id="KW-0472">Membrane</keyword>
<dbReference type="AlphaFoldDB" id="A0A2X2EDW1"/>
<dbReference type="Proteomes" id="UP000250443">
    <property type="component" value="Unassembled WGS sequence"/>
</dbReference>
<gene>
    <name evidence="2" type="ORF">NCTC11842_02262</name>
</gene>
<keyword evidence="1" id="KW-0812">Transmembrane</keyword>
<feature type="transmembrane region" description="Helical" evidence="1">
    <location>
        <begin position="56"/>
        <end position="79"/>
    </location>
</feature>
<dbReference type="EMBL" id="UAUF01000011">
    <property type="protein sequence ID" value="SPZ06389.1"/>
    <property type="molecule type" value="Genomic_DNA"/>
</dbReference>
<evidence type="ECO:0000256" key="1">
    <source>
        <dbReference type="SAM" id="Phobius"/>
    </source>
</evidence>